<evidence type="ECO:0000256" key="2">
    <source>
        <dbReference type="ARBA" id="ARBA00004370"/>
    </source>
</evidence>
<evidence type="ECO:0000256" key="5">
    <source>
        <dbReference type="ARBA" id="ARBA00022617"/>
    </source>
</evidence>
<dbReference type="InterPro" id="IPR001128">
    <property type="entry name" value="Cyt_P450"/>
</dbReference>
<dbReference type="InterPro" id="IPR017972">
    <property type="entry name" value="Cyt_P450_CS"/>
</dbReference>
<name>A0A2G8RMB4_9APHY</name>
<dbReference type="InterPro" id="IPR050364">
    <property type="entry name" value="Cytochrome_P450_fung"/>
</dbReference>
<dbReference type="STRING" id="1077348.A0A2G8RMB4"/>
<dbReference type="InterPro" id="IPR002401">
    <property type="entry name" value="Cyt_P450_E_grp-I"/>
</dbReference>
<evidence type="ECO:0000256" key="13">
    <source>
        <dbReference type="PIRSR" id="PIRSR602401-1"/>
    </source>
</evidence>
<keyword evidence="17" id="KW-1185">Reference proteome</keyword>
<feature type="binding site" description="axial binding residue" evidence="13">
    <location>
        <position position="413"/>
    </location>
    <ligand>
        <name>heme</name>
        <dbReference type="ChEBI" id="CHEBI:30413"/>
    </ligand>
    <ligandPart>
        <name>Fe</name>
        <dbReference type="ChEBI" id="CHEBI:18248"/>
    </ligandPart>
</feature>
<comment type="caution">
    <text evidence="16">The sequence shown here is derived from an EMBL/GenBank/DDBJ whole genome shotgun (WGS) entry which is preliminary data.</text>
</comment>
<evidence type="ECO:0000313" key="17">
    <source>
        <dbReference type="Proteomes" id="UP000230002"/>
    </source>
</evidence>
<keyword evidence="7 13" id="KW-0479">Metal-binding</keyword>
<dbReference type="Proteomes" id="UP000230002">
    <property type="component" value="Unassembled WGS sequence"/>
</dbReference>
<dbReference type="AlphaFoldDB" id="A0A2G8RMB4"/>
<keyword evidence="6 15" id="KW-0812">Transmembrane</keyword>
<feature type="transmembrane region" description="Helical" evidence="15">
    <location>
        <begin position="12"/>
        <end position="33"/>
    </location>
</feature>
<dbReference type="GO" id="GO:0020037">
    <property type="term" value="F:heme binding"/>
    <property type="evidence" value="ECO:0007669"/>
    <property type="project" value="InterPro"/>
</dbReference>
<comment type="similarity">
    <text evidence="4 14">Belongs to the cytochrome P450 family.</text>
</comment>
<dbReference type="PRINTS" id="PR00385">
    <property type="entry name" value="P450"/>
</dbReference>
<keyword evidence="5 13" id="KW-0349">Heme</keyword>
<dbReference type="SUPFAM" id="SSF48264">
    <property type="entry name" value="Cytochrome P450"/>
    <property type="match status" value="1"/>
</dbReference>
<comment type="cofactor">
    <cofactor evidence="1 13">
        <name>heme</name>
        <dbReference type="ChEBI" id="CHEBI:30413"/>
    </cofactor>
</comment>
<evidence type="ECO:0000313" key="16">
    <source>
        <dbReference type="EMBL" id="PIL22641.1"/>
    </source>
</evidence>
<accession>A0A2G8RMB4</accession>
<evidence type="ECO:0000256" key="4">
    <source>
        <dbReference type="ARBA" id="ARBA00010617"/>
    </source>
</evidence>
<evidence type="ECO:0000256" key="10">
    <source>
        <dbReference type="ARBA" id="ARBA00023004"/>
    </source>
</evidence>
<comment type="pathway">
    <text evidence="3">Secondary metabolite biosynthesis.</text>
</comment>
<evidence type="ECO:0000256" key="1">
    <source>
        <dbReference type="ARBA" id="ARBA00001971"/>
    </source>
</evidence>
<dbReference type="PROSITE" id="PS00086">
    <property type="entry name" value="CYTOCHROME_P450"/>
    <property type="match status" value="1"/>
</dbReference>
<evidence type="ECO:0000256" key="9">
    <source>
        <dbReference type="ARBA" id="ARBA00023002"/>
    </source>
</evidence>
<organism evidence="16 17">
    <name type="scientific">Ganoderma sinense ZZ0214-1</name>
    <dbReference type="NCBI Taxonomy" id="1077348"/>
    <lineage>
        <taxon>Eukaryota</taxon>
        <taxon>Fungi</taxon>
        <taxon>Dikarya</taxon>
        <taxon>Basidiomycota</taxon>
        <taxon>Agaricomycotina</taxon>
        <taxon>Agaricomycetes</taxon>
        <taxon>Polyporales</taxon>
        <taxon>Polyporaceae</taxon>
        <taxon>Ganoderma</taxon>
    </lineage>
</organism>
<evidence type="ECO:0000256" key="12">
    <source>
        <dbReference type="ARBA" id="ARBA00023136"/>
    </source>
</evidence>
<dbReference type="OrthoDB" id="2789670at2759"/>
<comment type="subcellular location">
    <subcellularLocation>
        <location evidence="2">Membrane</location>
    </subcellularLocation>
</comment>
<evidence type="ECO:0000256" key="7">
    <source>
        <dbReference type="ARBA" id="ARBA00022723"/>
    </source>
</evidence>
<evidence type="ECO:0000256" key="11">
    <source>
        <dbReference type="ARBA" id="ARBA00023033"/>
    </source>
</evidence>
<dbReference type="GO" id="GO:0016020">
    <property type="term" value="C:membrane"/>
    <property type="evidence" value="ECO:0007669"/>
    <property type="project" value="UniProtKB-SubCell"/>
</dbReference>
<keyword evidence="9 14" id="KW-0560">Oxidoreductase</keyword>
<dbReference type="EMBL" id="AYKW01000069">
    <property type="protein sequence ID" value="PIL22641.1"/>
    <property type="molecule type" value="Genomic_DNA"/>
</dbReference>
<dbReference type="PANTHER" id="PTHR46300">
    <property type="entry name" value="P450, PUTATIVE (EUROFUNG)-RELATED-RELATED"/>
    <property type="match status" value="1"/>
</dbReference>
<evidence type="ECO:0000256" key="8">
    <source>
        <dbReference type="ARBA" id="ARBA00022989"/>
    </source>
</evidence>
<keyword evidence="12 15" id="KW-0472">Membrane</keyword>
<evidence type="ECO:0000256" key="3">
    <source>
        <dbReference type="ARBA" id="ARBA00005179"/>
    </source>
</evidence>
<protein>
    <submittedName>
        <fullName evidence="16">Cytochrome P450</fullName>
    </submittedName>
</protein>
<dbReference type="GO" id="GO:0016705">
    <property type="term" value="F:oxidoreductase activity, acting on paired donors, with incorporation or reduction of molecular oxygen"/>
    <property type="evidence" value="ECO:0007669"/>
    <property type="project" value="InterPro"/>
</dbReference>
<dbReference type="PRINTS" id="PR00463">
    <property type="entry name" value="EP450I"/>
</dbReference>
<keyword evidence="10 13" id="KW-0408">Iron</keyword>
<dbReference type="GO" id="GO:0005506">
    <property type="term" value="F:iron ion binding"/>
    <property type="evidence" value="ECO:0007669"/>
    <property type="project" value="InterPro"/>
</dbReference>
<evidence type="ECO:0000256" key="14">
    <source>
        <dbReference type="RuleBase" id="RU000461"/>
    </source>
</evidence>
<dbReference type="Pfam" id="PF00067">
    <property type="entry name" value="p450"/>
    <property type="match status" value="2"/>
</dbReference>
<dbReference type="Gene3D" id="1.10.630.10">
    <property type="entry name" value="Cytochrome P450"/>
    <property type="match status" value="1"/>
</dbReference>
<proteinExistence type="inferred from homology"/>
<dbReference type="CDD" id="cd11065">
    <property type="entry name" value="CYP64-like"/>
    <property type="match status" value="1"/>
</dbReference>
<evidence type="ECO:0000256" key="15">
    <source>
        <dbReference type="SAM" id="Phobius"/>
    </source>
</evidence>
<sequence length="483" mass="54688">MLIPQELPYQRVLLDSLVVAVTFAITSFFIRTLRIKRAGERLPPGPPGHWLFGHVLPRSHAAYHYSELGKSYGPVYTLRYGSKYVCVITGHRAANDIMVKQSHKLADRPRYIVAGEILSKGMRILATRAGDRLRRLRGSLHAILQPQASIAYVPMQMKHAQNYVLDILEAPEKHLTHAKRRINKGTARLGDALRPGAYLIESYPWLRYVPGMTSKLEMWHQEELNLYRGQVEAVKQRLAKNEVQPCFTTYLLEHQEESGLSDDELAYLAGSMFGAGSDTTSGVLGFFVMAAAKYPDTQRRVQAQLDAVIGQDRLPTFTDQDRLPEVWAYIEELFRWRPVAPAGISHAATEDVFWGDYVIPAGTEVVGCHWAIARDPDVFPDGDTFNPGRWLDDKGQMRTDLRFFNWGFGRRICPGQHLADRSLFITIALTLWAFDMSEDPAHPINTMAIKDGGLAHSEQFAVRFRPRVSELREKIASYQPEAE</sequence>
<reference evidence="16 17" key="1">
    <citation type="journal article" date="2015" name="Sci. Rep.">
        <title>Chromosome-level genome map provides insights into diverse defense mechanisms in the medicinal fungus Ganoderma sinense.</title>
        <authorList>
            <person name="Zhu Y."/>
            <person name="Xu J."/>
            <person name="Sun C."/>
            <person name="Zhou S."/>
            <person name="Xu H."/>
            <person name="Nelson D.R."/>
            <person name="Qian J."/>
            <person name="Song J."/>
            <person name="Luo H."/>
            <person name="Xiang L."/>
            <person name="Li Y."/>
            <person name="Xu Z."/>
            <person name="Ji A."/>
            <person name="Wang L."/>
            <person name="Lu S."/>
            <person name="Hayward A."/>
            <person name="Sun W."/>
            <person name="Li X."/>
            <person name="Schwartz D.C."/>
            <person name="Wang Y."/>
            <person name="Chen S."/>
        </authorList>
    </citation>
    <scope>NUCLEOTIDE SEQUENCE [LARGE SCALE GENOMIC DNA]</scope>
    <source>
        <strain evidence="16 17">ZZ0214-1</strain>
    </source>
</reference>
<keyword evidence="11 14" id="KW-0503">Monooxygenase</keyword>
<keyword evidence="8 15" id="KW-1133">Transmembrane helix</keyword>
<dbReference type="InterPro" id="IPR036396">
    <property type="entry name" value="Cyt_P450_sf"/>
</dbReference>
<dbReference type="GO" id="GO:0004497">
    <property type="term" value="F:monooxygenase activity"/>
    <property type="evidence" value="ECO:0007669"/>
    <property type="project" value="UniProtKB-KW"/>
</dbReference>
<gene>
    <name evidence="16" type="ORF">GSI_15332</name>
</gene>
<dbReference type="PANTHER" id="PTHR46300:SF1">
    <property type="entry name" value="P450, PUTATIVE (EUROFUNG)-RELATED"/>
    <property type="match status" value="1"/>
</dbReference>
<evidence type="ECO:0000256" key="6">
    <source>
        <dbReference type="ARBA" id="ARBA00022692"/>
    </source>
</evidence>